<dbReference type="AlphaFoldDB" id="A0A1V0GUU5"/>
<dbReference type="Proteomes" id="UP000191257">
    <property type="component" value="Chromosome"/>
</dbReference>
<organism evidence="1 2">
    <name type="scientific">Paracoccus yeei</name>
    <dbReference type="NCBI Taxonomy" id="147645"/>
    <lineage>
        <taxon>Bacteria</taxon>
        <taxon>Pseudomonadati</taxon>
        <taxon>Pseudomonadota</taxon>
        <taxon>Alphaproteobacteria</taxon>
        <taxon>Rhodobacterales</taxon>
        <taxon>Paracoccaceae</taxon>
        <taxon>Paracoccus</taxon>
    </lineage>
</organism>
<evidence type="ECO:0000313" key="1">
    <source>
        <dbReference type="EMBL" id="ARC37560.1"/>
    </source>
</evidence>
<dbReference type="Gene3D" id="6.10.250.730">
    <property type="match status" value="1"/>
</dbReference>
<dbReference type="Pfam" id="PF06169">
    <property type="entry name" value="DUF982"/>
    <property type="match status" value="1"/>
</dbReference>
<accession>A0A1V0GUU5</accession>
<gene>
    <name evidence="1" type="ORF">A6J80_15355</name>
</gene>
<dbReference type="KEGG" id="pye:A6J80_15355"/>
<sequence length="91" mass="9940">MFEIYWGKPFSLTLRDGTTQDISTAEQARHWLKRKWPTGDSTRQAALAQIEAAMECLVPVAAARQAFATAARNAGLLPTGPSGQYPRHLAA</sequence>
<reference evidence="1" key="1">
    <citation type="submission" date="2017-12" db="EMBL/GenBank/DDBJ databases">
        <title>FDA dAtabase for Regulatory Grade micrObial Sequences (FDA-ARGOS): Supporting development and validation of Infectious Disease Dx tests.</title>
        <authorList>
            <person name="Campos J."/>
            <person name="Goldberg B."/>
            <person name="Tallon L."/>
            <person name="Sadzewicz L."/>
            <person name="Sengamalay N."/>
            <person name="Ott S."/>
            <person name="Godinez A."/>
            <person name="Nagaraj S."/>
            <person name="Vyas G."/>
            <person name="Aluvathingal J."/>
            <person name="Nadendla S."/>
            <person name="Geyer C."/>
            <person name="Nandy P."/>
            <person name="Hobson J."/>
            <person name="Sichtig H."/>
        </authorList>
    </citation>
    <scope>NUCLEOTIDE SEQUENCE</scope>
    <source>
        <strain evidence="1">FDAARGOS_252</strain>
    </source>
</reference>
<name>A0A1V0GUU5_9RHOB</name>
<dbReference type="InterPro" id="IPR010385">
    <property type="entry name" value="DUF982"/>
</dbReference>
<dbReference type="EMBL" id="CP020442">
    <property type="protein sequence ID" value="ARC37560.1"/>
    <property type="molecule type" value="Genomic_DNA"/>
</dbReference>
<evidence type="ECO:0000313" key="2">
    <source>
        <dbReference type="Proteomes" id="UP000191257"/>
    </source>
</evidence>
<protein>
    <submittedName>
        <fullName evidence="1">DUF982 domain-containing protein</fullName>
    </submittedName>
</protein>
<dbReference type="RefSeq" id="WP_080622068.1">
    <property type="nucleotide sequence ID" value="NZ_CAWMZI010000001.1"/>
</dbReference>
<keyword evidence="2" id="KW-1185">Reference proteome</keyword>
<proteinExistence type="predicted"/>